<keyword evidence="1" id="KW-0812">Transmembrane</keyword>
<dbReference type="AlphaFoldDB" id="A0AAE4FQN1"/>
<reference evidence="3" key="1">
    <citation type="submission" date="2023-07" db="EMBL/GenBank/DDBJ databases">
        <authorList>
            <person name="Luz R."/>
            <person name="Cordeiro R."/>
            <person name="Fonseca A."/>
            <person name="Goncalves V."/>
        </authorList>
    </citation>
    <scope>NUCLEOTIDE SEQUENCE [LARGE SCALE GENOMIC DNA]</scope>
    <source>
        <strain evidence="3">BACA0444</strain>
    </source>
</reference>
<feature type="transmembrane region" description="Helical" evidence="1">
    <location>
        <begin position="6"/>
        <end position="25"/>
    </location>
</feature>
<keyword evidence="1" id="KW-0472">Membrane</keyword>
<proteinExistence type="predicted"/>
<comment type="caution">
    <text evidence="2">The sequence shown here is derived from an EMBL/GenBank/DDBJ whole genome shotgun (WGS) entry which is preliminary data.</text>
</comment>
<name>A0AAE4FQN1_9CYAN</name>
<dbReference type="Proteomes" id="UP001268256">
    <property type="component" value="Unassembled WGS sequence"/>
</dbReference>
<keyword evidence="3" id="KW-1185">Reference proteome</keyword>
<gene>
    <name evidence="2" type="ORF">RIF25_03815</name>
</gene>
<evidence type="ECO:0000313" key="2">
    <source>
        <dbReference type="EMBL" id="MDS3859929.1"/>
    </source>
</evidence>
<dbReference type="EMBL" id="JAVMIP010000002">
    <property type="protein sequence ID" value="MDS3859929.1"/>
    <property type="molecule type" value="Genomic_DNA"/>
</dbReference>
<evidence type="ECO:0000256" key="1">
    <source>
        <dbReference type="SAM" id="Phobius"/>
    </source>
</evidence>
<protein>
    <submittedName>
        <fullName evidence="2">Uncharacterized protein</fullName>
    </submittedName>
</protein>
<accession>A0AAE4FQN1</accession>
<evidence type="ECO:0000313" key="3">
    <source>
        <dbReference type="Proteomes" id="UP001268256"/>
    </source>
</evidence>
<dbReference type="RefSeq" id="WP_322877222.1">
    <property type="nucleotide sequence ID" value="NZ_JAVMIP010000002.1"/>
</dbReference>
<organism evidence="2 3">
    <name type="scientific">Pseudocalidococcus azoricus BACA0444</name>
    <dbReference type="NCBI Taxonomy" id="2918990"/>
    <lineage>
        <taxon>Bacteria</taxon>
        <taxon>Bacillati</taxon>
        <taxon>Cyanobacteriota</taxon>
        <taxon>Cyanophyceae</taxon>
        <taxon>Acaryochloridales</taxon>
        <taxon>Thermosynechococcaceae</taxon>
        <taxon>Pseudocalidococcus</taxon>
        <taxon>Pseudocalidococcus azoricus</taxon>
    </lineage>
</organism>
<keyword evidence="1" id="KW-1133">Transmembrane helix</keyword>
<sequence length="48" mass="5341">MERPKWVAILTGVVAVLLGVGYLLLGQLLDFRGNLLPAPMEIIFNLKF</sequence>